<comment type="caution">
    <text evidence="1">The sequence shown here is derived from an EMBL/GenBank/DDBJ whole genome shotgun (WGS) entry which is preliminary data.</text>
</comment>
<name>J9FXR8_9ZZZZ</name>
<proteinExistence type="predicted"/>
<dbReference type="AlphaFoldDB" id="J9FXR8"/>
<protein>
    <submittedName>
        <fullName evidence="1">Uncharacterized protein</fullName>
    </submittedName>
</protein>
<reference evidence="1" key="1">
    <citation type="journal article" date="2012" name="PLoS ONE">
        <title>Gene sets for utilization of primary and secondary nutrition supplies in the distal gut of endangered iberian lynx.</title>
        <authorList>
            <person name="Alcaide M."/>
            <person name="Messina E."/>
            <person name="Richter M."/>
            <person name="Bargiela R."/>
            <person name="Peplies J."/>
            <person name="Huws S.A."/>
            <person name="Newbold C.J."/>
            <person name="Golyshin P.N."/>
            <person name="Simon M.A."/>
            <person name="Lopez G."/>
            <person name="Yakimov M.M."/>
            <person name="Ferrer M."/>
        </authorList>
    </citation>
    <scope>NUCLEOTIDE SEQUENCE</scope>
</reference>
<organism evidence="1">
    <name type="scientific">gut metagenome</name>
    <dbReference type="NCBI Taxonomy" id="749906"/>
    <lineage>
        <taxon>unclassified sequences</taxon>
        <taxon>metagenomes</taxon>
        <taxon>organismal metagenomes</taxon>
    </lineage>
</organism>
<accession>J9FXR8</accession>
<sequence>MLCIVRPDSKQPSSFEKHWIFFLYGILLKYYHRIKSLP</sequence>
<evidence type="ECO:0000313" key="1">
    <source>
        <dbReference type="EMBL" id="EJW99353.1"/>
    </source>
</evidence>
<dbReference type="EMBL" id="AMCI01003851">
    <property type="protein sequence ID" value="EJW99353.1"/>
    <property type="molecule type" value="Genomic_DNA"/>
</dbReference>
<gene>
    <name evidence="1" type="ORF">EVA_12541</name>
</gene>